<evidence type="ECO:0000313" key="3">
    <source>
        <dbReference type="Proteomes" id="UP000228934"/>
    </source>
</evidence>
<sequence>MSIQLGSDKILVMASQTSNLDVYNGSVIMASTQISQGGTFEQAINTNALWINADQDVMVMFVCYGGLGGAGNEPLNPFMSNVMATTMLGTSQVVHAPSGFTTNLLVVPISSQKSSIVVDGISLPPSTAWNDNDFKTLDYSWVGVTVSPGSHYVQQLSDEDVWVMSYSTTGNTTSAFNAGNTSGSFNFYGSGLSCNCQGPLNEMTTPTTSILTMNTSTTSILTMNTSTTSLHTTNTSTTSLHMTNTSTTSLHMTNTSTTSLHTTNTPTT</sequence>
<dbReference type="Proteomes" id="UP000228934">
    <property type="component" value="Unassembled WGS sequence"/>
</dbReference>
<dbReference type="AlphaFoldDB" id="A0A2G9R7D5"/>
<feature type="non-terminal residue" evidence="2">
    <location>
        <position position="268"/>
    </location>
</feature>
<evidence type="ECO:0008006" key="4">
    <source>
        <dbReference type="Google" id="ProtNLM"/>
    </source>
</evidence>
<feature type="region of interest" description="Disordered" evidence="1">
    <location>
        <begin position="249"/>
        <end position="268"/>
    </location>
</feature>
<dbReference type="OrthoDB" id="441660at2759"/>
<evidence type="ECO:0000313" key="2">
    <source>
        <dbReference type="EMBL" id="PIO23759.1"/>
    </source>
</evidence>
<accession>A0A2G9R7D5</accession>
<protein>
    <recommendedName>
        <fullName evidence="4">IgGFc-binding protein N-terminal domain-containing protein</fullName>
    </recommendedName>
</protein>
<organism evidence="2 3">
    <name type="scientific">Aquarana catesbeiana</name>
    <name type="common">American bullfrog</name>
    <name type="synonym">Rana catesbeiana</name>
    <dbReference type="NCBI Taxonomy" id="8400"/>
    <lineage>
        <taxon>Eukaryota</taxon>
        <taxon>Metazoa</taxon>
        <taxon>Chordata</taxon>
        <taxon>Craniata</taxon>
        <taxon>Vertebrata</taxon>
        <taxon>Euteleostomi</taxon>
        <taxon>Amphibia</taxon>
        <taxon>Batrachia</taxon>
        <taxon>Anura</taxon>
        <taxon>Neobatrachia</taxon>
        <taxon>Ranoidea</taxon>
        <taxon>Ranidae</taxon>
        <taxon>Aquarana</taxon>
    </lineage>
</organism>
<keyword evidence="3" id="KW-1185">Reference proteome</keyword>
<evidence type="ECO:0000256" key="1">
    <source>
        <dbReference type="SAM" id="MobiDB-lite"/>
    </source>
</evidence>
<proteinExistence type="predicted"/>
<reference evidence="3" key="1">
    <citation type="journal article" date="2017" name="Nat. Commun.">
        <title>The North American bullfrog draft genome provides insight into hormonal regulation of long noncoding RNA.</title>
        <authorList>
            <person name="Hammond S.A."/>
            <person name="Warren R.L."/>
            <person name="Vandervalk B.P."/>
            <person name="Kucuk E."/>
            <person name="Khan H."/>
            <person name="Gibb E.A."/>
            <person name="Pandoh P."/>
            <person name="Kirk H."/>
            <person name="Zhao Y."/>
            <person name="Jones M."/>
            <person name="Mungall A.J."/>
            <person name="Coope R."/>
            <person name="Pleasance S."/>
            <person name="Moore R.A."/>
            <person name="Holt R.A."/>
            <person name="Round J.M."/>
            <person name="Ohora S."/>
            <person name="Walle B.V."/>
            <person name="Veldhoen N."/>
            <person name="Helbing C.C."/>
            <person name="Birol I."/>
        </authorList>
    </citation>
    <scope>NUCLEOTIDE SEQUENCE [LARGE SCALE GENOMIC DNA]</scope>
</reference>
<gene>
    <name evidence="2" type="ORF">AB205_0083670</name>
</gene>
<name>A0A2G9R7D5_AQUCT</name>
<dbReference type="EMBL" id="KV956455">
    <property type="protein sequence ID" value="PIO23759.1"/>
    <property type="molecule type" value="Genomic_DNA"/>
</dbReference>